<dbReference type="EMBL" id="AP026709">
    <property type="protein sequence ID" value="BDQ35962.1"/>
    <property type="molecule type" value="Genomic_DNA"/>
</dbReference>
<keyword evidence="2" id="KW-1185">Reference proteome</keyword>
<dbReference type="RefSeq" id="WP_281761890.1">
    <property type="nucleotide sequence ID" value="NZ_AP026709.1"/>
</dbReference>
<evidence type="ECO:0008006" key="3">
    <source>
        <dbReference type="Google" id="ProtNLM"/>
    </source>
</evidence>
<protein>
    <recommendedName>
        <fullName evidence="3">DUF5610 domain-containing protein</fullName>
    </recommendedName>
</protein>
<evidence type="ECO:0000313" key="2">
    <source>
        <dbReference type="Proteomes" id="UP001317742"/>
    </source>
</evidence>
<organism evidence="1 2">
    <name type="scientific">Pseudodesulfovibrio nedwellii</name>
    <dbReference type="NCBI Taxonomy" id="2973072"/>
    <lineage>
        <taxon>Bacteria</taxon>
        <taxon>Pseudomonadati</taxon>
        <taxon>Thermodesulfobacteriota</taxon>
        <taxon>Desulfovibrionia</taxon>
        <taxon>Desulfovibrionales</taxon>
        <taxon>Desulfovibrionaceae</taxon>
    </lineage>
</organism>
<accession>A0ABM8AWT6</accession>
<reference evidence="1 2" key="1">
    <citation type="submission" date="2022-08" db="EMBL/GenBank/DDBJ databases">
        <title>Genome Sequence of the sulphate-reducing bacterium, Pseudodesulfovibrio sp. SYK.</title>
        <authorList>
            <person name="Kondo R."/>
            <person name="Kataoka T."/>
        </authorList>
    </citation>
    <scope>NUCLEOTIDE SEQUENCE [LARGE SCALE GENOMIC DNA]</scope>
    <source>
        <strain evidence="1 2">SYK</strain>
    </source>
</reference>
<name>A0ABM8AWT6_9BACT</name>
<dbReference type="Proteomes" id="UP001317742">
    <property type="component" value="Chromosome"/>
</dbReference>
<gene>
    <name evidence="1" type="ORF">SYK_03220</name>
</gene>
<evidence type="ECO:0000313" key="1">
    <source>
        <dbReference type="EMBL" id="BDQ35962.1"/>
    </source>
</evidence>
<proteinExistence type="predicted"/>
<sequence>MSAISSDYSVMSPVLTSQSFEASKGDEVATEKSVEEIWVMNNLSWDSVVGFVNTAEKTALQSLSDGVTAMLDSKDLKSVAGFTDEKVNSFLKTLDEAIENQDYKTARKTVEQFFSAGSEKISDELAMVMETADGAFWHSLDEQFNYKMKLKGEAQNIISGVEFERTLGDVLGFVRKSVEKENPPISETDEFEATVDTLFDQAVDHTRGKLKNAGRNKYSENGESVLGAAISFMRDHITGDDLMDQYNPSAPFAMSFNTKAYHERVLDEQKELNEMESISQFTDRYDKMGEDFLNTLKETLGNEEIVVMEKVKANEVSAESSDGPEFELETMLPDLEQMSAPVSVDMMIQSMALPEISSEKDLFGPDSK</sequence>